<dbReference type="InterPro" id="IPR049326">
    <property type="entry name" value="Rhodopsin_dom_fungi"/>
</dbReference>
<dbReference type="GeneID" id="85314989"/>
<evidence type="ECO:0000313" key="10">
    <source>
        <dbReference type="Proteomes" id="UP001244011"/>
    </source>
</evidence>
<feature type="transmembrane region" description="Helical" evidence="7">
    <location>
        <begin position="32"/>
        <end position="54"/>
    </location>
</feature>
<dbReference type="InterPro" id="IPR052337">
    <property type="entry name" value="SAT4-like"/>
</dbReference>
<comment type="subcellular location">
    <subcellularLocation>
        <location evidence="1">Membrane</location>
        <topology evidence="1">Multi-pass membrane protein</topology>
    </subcellularLocation>
</comment>
<proteinExistence type="inferred from homology"/>
<accession>A0AAJ0BVW8</accession>
<evidence type="ECO:0000256" key="3">
    <source>
        <dbReference type="ARBA" id="ARBA00022989"/>
    </source>
</evidence>
<evidence type="ECO:0000256" key="2">
    <source>
        <dbReference type="ARBA" id="ARBA00022692"/>
    </source>
</evidence>
<keyword evidence="3 7" id="KW-1133">Transmembrane helix</keyword>
<dbReference type="EMBL" id="MU839020">
    <property type="protein sequence ID" value="KAK1764388.1"/>
    <property type="molecule type" value="Genomic_DNA"/>
</dbReference>
<reference evidence="9" key="1">
    <citation type="submission" date="2023-06" db="EMBL/GenBank/DDBJ databases">
        <title>Genome-scale phylogeny and comparative genomics of the fungal order Sordariales.</title>
        <authorList>
            <consortium name="Lawrence Berkeley National Laboratory"/>
            <person name="Hensen N."/>
            <person name="Bonometti L."/>
            <person name="Westerberg I."/>
            <person name="Brannstrom I.O."/>
            <person name="Guillou S."/>
            <person name="Cros-Aarteil S."/>
            <person name="Calhoun S."/>
            <person name="Haridas S."/>
            <person name="Kuo A."/>
            <person name="Mondo S."/>
            <person name="Pangilinan J."/>
            <person name="Riley R."/>
            <person name="Labutti K."/>
            <person name="Andreopoulos B."/>
            <person name="Lipzen A."/>
            <person name="Chen C."/>
            <person name="Yanf M."/>
            <person name="Daum C."/>
            <person name="Ng V."/>
            <person name="Clum A."/>
            <person name="Steindorff A."/>
            <person name="Ohm R."/>
            <person name="Martin F."/>
            <person name="Silar P."/>
            <person name="Natvig D."/>
            <person name="Lalanne C."/>
            <person name="Gautier V."/>
            <person name="Ament-Velasquez S.L."/>
            <person name="Kruys A."/>
            <person name="Hutchinson M.I."/>
            <person name="Powell A.J."/>
            <person name="Barry K."/>
            <person name="Miller A.N."/>
            <person name="Grigoriev I.V."/>
            <person name="Debuchy R."/>
            <person name="Gladieux P."/>
            <person name="Thoren M.H."/>
            <person name="Johannesson H."/>
        </authorList>
    </citation>
    <scope>NUCLEOTIDE SEQUENCE</scope>
    <source>
        <strain evidence="9">8032-3</strain>
    </source>
</reference>
<feature type="region of interest" description="Disordered" evidence="6">
    <location>
        <begin position="353"/>
        <end position="380"/>
    </location>
</feature>
<keyword evidence="2 7" id="KW-0812">Transmembrane</keyword>
<feature type="transmembrane region" description="Helical" evidence="7">
    <location>
        <begin position="193"/>
        <end position="214"/>
    </location>
</feature>
<sequence>MNYALSTSNPTLSFNTTDGSSFPESNGRSHQIDIIACASITWLIALLFVVLRLYTRGRLLHVLSATDWCIILSLLFAGGVTASSIEQAIRGSGTHLWQLDPAQVPMITRASWYGILFYSLALTMTKISILLLYRRIFTYSWAKLASQIVLFIVIIIGLWTVATICTACVPLQAFWRWELALEGNVYCHPLNLWWTNTGLHIAAEVLIVLLPLPVLLRLRLPRRQKYALVGVFTLGFFVCIVSVLRLLTLIRVETTPNIDASYDAELLYWSAVEVNAAISCACVMTLKPLVARMFPRLLSTAPYQHQDQNRYRGRDQQTNGPATTTATAAAINANSARSPTPVSAGPMLERISRTAKKSGRLPWMEDSEEDDGPLLDADDDDVLGQRRVDEEKGLAGGEDMGVWRLMAPPRTHTRRLSIQVTRTVLVTTEAGDAGLRGQHSFPPRQASGSGCLMW</sequence>
<dbReference type="PANTHER" id="PTHR33048:SF47">
    <property type="entry name" value="INTEGRAL MEMBRANE PROTEIN-RELATED"/>
    <property type="match status" value="1"/>
</dbReference>
<evidence type="ECO:0000256" key="5">
    <source>
        <dbReference type="ARBA" id="ARBA00038359"/>
    </source>
</evidence>
<dbReference type="GO" id="GO:0016020">
    <property type="term" value="C:membrane"/>
    <property type="evidence" value="ECO:0007669"/>
    <property type="project" value="UniProtKB-SubCell"/>
</dbReference>
<evidence type="ECO:0000313" key="9">
    <source>
        <dbReference type="EMBL" id="KAK1764388.1"/>
    </source>
</evidence>
<evidence type="ECO:0000256" key="4">
    <source>
        <dbReference type="ARBA" id="ARBA00023136"/>
    </source>
</evidence>
<feature type="transmembrane region" description="Helical" evidence="7">
    <location>
        <begin position="226"/>
        <end position="247"/>
    </location>
</feature>
<comment type="caution">
    <text evidence="9">The sequence shown here is derived from an EMBL/GenBank/DDBJ whole genome shotgun (WGS) entry which is preliminary data.</text>
</comment>
<gene>
    <name evidence="9" type="ORF">QBC33DRAFT_594971</name>
</gene>
<dbReference type="RefSeq" id="XP_060280601.1">
    <property type="nucleotide sequence ID" value="XM_060431802.1"/>
</dbReference>
<feature type="region of interest" description="Disordered" evidence="6">
    <location>
        <begin position="435"/>
        <end position="454"/>
    </location>
</feature>
<evidence type="ECO:0000256" key="1">
    <source>
        <dbReference type="ARBA" id="ARBA00004141"/>
    </source>
</evidence>
<feature type="compositionally biased region" description="Acidic residues" evidence="6">
    <location>
        <begin position="365"/>
        <end position="380"/>
    </location>
</feature>
<feature type="transmembrane region" description="Helical" evidence="7">
    <location>
        <begin position="66"/>
        <end position="90"/>
    </location>
</feature>
<protein>
    <recommendedName>
        <fullName evidence="8">Rhodopsin domain-containing protein</fullName>
    </recommendedName>
</protein>
<keyword evidence="10" id="KW-1185">Reference proteome</keyword>
<evidence type="ECO:0000256" key="6">
    <source>
        <dbReference type="SAM" id="MobiDB-lite"/>
    </source>
</evidence>
<dbReference type="Pfam" id="PF20684">
    <property type="entry name" value="Fung_rhodopsin"/>
    <property type="match status" value="1"/>
</dbReference>
<dbReference type="Proteomes" id="UP001244011">
    <property type="component" value="Unassembled WGS sequence"/>
</dbReference>
<feature type="transmembrane region" description="Helical" evidence="7">
    <location>
        <begin position="110"/>
        <end position="133"/>
    </location>
</feature>
<evidence type="ECO:0000256" key="7">
    <source>
        <dbReference type="SAM" id="Phobius"/>
    </source>
</evidence>
<evidence type="ECO:0000259" key="8">
    <source>
        <dbReference type="Pfam" id="PF20684"/>
    </source>
</evidence>
<comment type="similarity">
    <text evidence="5">Belongs to the SAT4 family.</text>
</comment>
<dbReference type="AlphaFoldDB" id="A0AAJ0BVW8"/>
<dbReference type="PANTHER" id="PTHR33048">
    <property type="entry name" value="PTH11-LIKE INTEGRAL MEMBRANE PROTEIN (AFU_ORTHOLOGUE AFUA_5G11245)"/>
    <property type="match status" value="1"/>
</dbReference>
<organism evidence="9 10">
    <name type="scientific">Phialemonium atrogriseum</name>
    <dbReference type="NCBI Taxonomy" id="1093897"/>
    <lineage>
        <taxon>Eukaryota</taxon>
        <taxon>Fungi</taxon>
        <taxon>Dikarya</taxon>
        <taxon>Ascomycota</taxon>
        <taxon>Pezizomycotina</taxon>
        <taxon>Sordariomycetes</taxon>
        <taxon>Sordariomycetidae</taxon>
        <taxon>Cephalothecales</taxon>
        <taxon>Cephalothecaceae</taxon>
        <taxon>Phialemonium</taxon>
    </lineage>
</organism>
<name>A0AAJ0BVW8_9PEZI</name>
<feature type="transmembrane region" description="Helical" evidence="7">
    <location>
        <begin position="145"/>
        <end position="173"/>
    </location>
</feature>
<feature type="domain" description="Rhodopsin" evidence="8">
    <location>
        <begin position="51"/>
        <end position="292"/>
    </location>
</feature>
<keyword evidence="4 7" id="KW-0472">Membrane</keyword>